<dbReference type="STRING" id="181874.A0A409Y908"/>
<dbReference type="Proteomes" id="UP000284842">
    <property type="component" value="Unassembled WGS sequence"/>
</dbReference>
<gene>
    <name evidence="2" type="ORF">CVT24_005401</name>
</gene>
<dbReference type="InParanoid" id="A0A409Y908"/>
<comment type="caution">
    <text evidence="2">The sequence shown here is derived from an EMBL/GenBank/DDBJ whole genome shotgun (WGS) entry which is preliminary data.</text>
</comment>
<evidence type="ECO:0000256" key="1">
    <source>
        <dbReference type="SAM" id="Phobius"/>
    </source>
</evidence>
<protein>
    <recommendedName>
        <fullName evidence="4">EXPERA domain-containing protein</fullName>
    </recommendedName>
</protein>
<organism evidence="2 3">
    <name type="scientific">Panaeolus cyanescens</name>
    <dbReference type="NCBI Taxonomy" id="181874"/>
    <lineage>
        <taxon>Eukaryota</taxon>
        <taxon>Fungi</taxon>
        <taxon>Dikarya</taxon>
        <taxon>Basidiomycota</taxon>
        <taxon>Agaricomycotina</taxon>
        <taxon>Agaricomycetes</taxon>
        <taxon>Agaricomycetidae</taxon>
        <taxon>Agaricales</taxon>
        <taxon>Agaricineae</taxon>
        <taxon>Galeropsidaceae</taxon>
        <taxon>Panaeolus</taxon>
    </lineage>
</organism>
<reference evidence="2 3" key="1">
    <citation type="journal article" date="2018" name="Evol. Lett.">
        <title>Horizontal gene cluster transfer increased hallucinogenic mushroom diversity.</title>
        <authorList>
            <person name="Reynolds H.T."/>
            <person name="Vijayakumar V."/>
            <person name="Gluck-Thaler E."/>
            <person name="Korotkin H.B."/>
            <person name="Matheny P.B."/>
            <person name="Slot J.C."/>
        </authorList>
    </citation>
    <scope>NUCLEOTIDE SEQUENCE [LARGE SCALE GENOMIC DNA]</scope>
    <source>
        <strain evidence="2 3">2629</strain>
    </source>
</reference>
<keyword evidence="1" id="KW-0812">Transmembrane</keyword>
<proteinExistence type="predicted"/>
<dbReference type="PANTHER" id="PTHR37919:SF2">
    <property type="entry name" value="EXPERA DOMAIN-CONTAINING PROTEIN"/>
    <property type="match status" value="1"/>
</dbReference>
<dbReference type="EMBL" id="NHTK01001358">
    <property type="protein sequence ID" value="PPQ99414.1"/>
    <property type="molecule type" value="Genomic_DNA"/>
</dbReference>
<name>A0A409Y908_9AGAR</name>
<dbReference type="OrthoDB" id="60858at2759"/>
<feature type="transmembrane region" description="Helical" evidence="1">
    <location>
        <begin position="6"/>
        <end position="29"/>
    </location>
</feature>
<keyword evidence="1" id="KW-1133">Transmembrane helix</keyword>
<evidence type="ECO:0000313" key="3">
    <source>
        <dbReference type="Proteomes" id="UP000284842"/>
    </source>
</evidence>
<dbReference type="PANTHER" id="PTHR37919">
    <property type="entry name" value="PROTEIN CBG05606"/>
    <property type="match status" value="1"/>
</dbReference>
<keyword evidence="3" id="KW-1185">Reference proteome</keyword>
<sequence>MAVKTHTWISLWFLFAAPVILWDIGYCFMRPRSMKGGDLHWFWKPYAWYQEVDYVYGMPAVIEGDGFPNAQALLNLIETTMNISYLYLAYIAQWPSAPLIGFGAALMTCSKTVLYWSQELYCGYCAIGHNDFWTIFALWIVPNSLWTLIPFFIACQLGKDMAQTLNLAAKKQTKLTNGKTL</sequence>
<dbReference type="AlphaFoldDB" id="A0A409Y908"/>
<keyword evidence="1" id="KW-0472">Membrane</keyword>
<evidence type="ECO:0000313" key="2">
    <source>
        <dbReference type="EMBL" id="PPQ99414.1"/>
    </source>
</evidence>
<evidence type="ECO:0008006" key="4">
    <source>
        <dbReference type="Google" id="ProtNLM"/>
    </source>
</evidence>
<accession>A0A409Y908</accession>